<evidence type="ECO:0000256" key="1">
    <source>
        <dbReference type="ARBA" id="ARBA00023015"/>
    </source>
</evidence>
<dbReference type="Pfam" id="PF13412">
    <property type="entry name" value="HTH_24"/>
    <property type="match status" value="1"/>
</dbReference>
<dbReference type="Proteomes" id="UP001058713">
    <property type="component" value="Plasmid unnamed4"/>
</dbReference>
<feature type="domain" description="HTH asnC-type" evidence="4">
    <location>
        <begin position="7"/>
        <end position="67"/>
    </location>
</feature>
<geneLocation type="plasmid" evidence="5 8">
    <name>unnamed4</name>
</geneLocation>
<dbReference type="SUPFAM" id="SSF46785">
    <property type="entry name" value="Winged helix' DNA-binding domain"/>
    <property type="match status" value="1"/>
</dbReference>
<dbReference type="GO" id="GO:0043565">
    <property type="term" value="F:sequence-specific DNA binding"/>
    <property type="evidence" value="ECO:0007669"/>
    <property type="project" value="InterPro"/>
</dbReference>
<dbReference type="InterPro" id="IPR036388">
    <property type="entry name" value="WH-like_DNA-bd_sf"/>
</dbReference>
<dbReference type="InterPro" id="IPR036390">
    <property type="entry name" value="WH_DNA-bd_sf"/>
</dbReference>
<dbReference type="GO" id="GO:0005829">
    <property type="term" value="C:cytosol"/>
    <property type="evidence" value="ECO:0007669"/>
    <property type="project" value="TreeGrafter"/>
</dbReference>
<dbReference type="EMBL" id="CP081081">
    <property type="protein sequence ID" value="UWQ60879.1"/>
    <property type="molecule type" value="Genomic_DNA"/>
</dbReference>
<dbReference type="InterPro" id="IPR019885">
    <property type="entry name" value="Tscrpt_reg_HTH_AsnC-type_CS"/>
</dbReference>
<evidence type="ECO:0000313" key="7">
    <source>
        <dbReference type="Proteomes" id="UP001058184"/>
    </source>
</evidence>
<dbReference type="InterPro" id="IPR000485">
    <property type="entry name" value="AsnC-type_HTH_dom"/>
</dbReference>
<keyword evidence="5" id="KW-0614">Plasmid</keyword>
<evidence type="ECO:0000259" key="4">
    <source>
        <dbReference type="PROSITE" id="PS50956"/>
    </source>
</evidence>
<evidence type="ECO:0000313" key="5">
    <source>
        <dbReference type="EMBL" id="UWQ56171.1"/>
    </source>
</evidence>
<dbReference type="Gene3D" id="3.30.70.920">
    <property type="match status" value="1"/>
</dbReference>
<dbReference type="Pfam" id="PF01037">
    <property type="entry name" value="AsnC_trans_reg"/>
    <property type="match status" value="1"/>
</dbReference>
<dbReference type="GO" id="GO:0006355">
    <property type="term" value="P:regulation of DNA-templated transcription"/>
    <property type="evidence" value="ECO:0007669"/>
    <property type="project" value="UniProtKB-ARBA"/>
</dbReference>
<dbReference type="Proteomes" id="UP001058184">
    <property type="component" value="Plasmid unnamed3"/>
</dbReference>
<dbReference type="PROSITE" id="PS50956">
    <property type="entry name" value="HTH_ASNC_2"/>
    <property type="match status" value="1"/>
</dbReference>
<keyword evidence="1" id="KW-0805">Transcription regulation</keyword>
<accession>A0A9Q9HKM3</accession>
<gene>
    <name evidence="5" type="ORF">K3721_20485</name>
    <name evidence="6" type="ORF">K3722_20115</name>
</gene>
<dbReference type="CDD" id="cd00090">
    <property type="entry name" value="HTH_ARSR"/>
    <property type="match status" value="1"/>
</dbReference>
<name>A0A9Q9HKM3_LEICA</name>
<dbReference type="InterPro" id="IPR011008">
    <property type="entry name" value="Dimeric_a/b-barrel"/>
</dbReference>
<geneLocation type="plasmid" evidence="6 7">
    <name>unnamed3</name>
</geneLocation>
<organism evidence="5 8">
    <name type="scientific">Leisingera caerulea</name>
    <name type="common">Phaeobacter caeruleus</name>
    <dbReference type="NCBI Taxonomy" id="506591"/>
    <lineage>
        <taxon>Bacteria</taxon>
        <taxon>Pseudomonadati</taxon>
        <taxon>Pseudomonadota</taxon>
        <taxon>Alphaproteobacteria</taxon>
        <taxon>Rhodobacterales</taxon>
        <taxon>Roseobacteraceae</taxon>
        <taxon>Leisingera</taxon>
    </lineage>
</organism>
<dbReference type="PANTHER" id="PTHR30154:SF34">
    <property type="entry name" value="TRANSCRIPTIONAL REGULATOR AZLB"/>
    <property type="match status" value="1"/>
</dbReference>
<dbReference type="InterPro" id="IPR011991">
    <property type="entry name" value="ArsR-like_HTH"/>
</dbReference>
<dbReference type="GO" id="GO:0043200">
    <property type="term" value="P:response to amino acid"/>
    <property type="evidence" value="ECO:0007669"/>
    <property type="project" value="TreeGrafter"/>
</dbReference>
<evidence type="ECO:0000256" key="3">
    <source>
        <dbReference type="ARBA" id="ARBA00023163"/>
    </source>
</evidence>
<dbReference type="SMART" id="SM00344">
    <property type="entry name" value="HTH_ASNC"/>
    <property type="match status" value="1"/>
</dbReference>
<evidence type="ECO:0000313" key="6">
    <source>
        <dbReference type="EMBL" id="UWQ60879.1"/>
    </source>
</evidence>
<sequence length="154" mass="17415">MVVFATDSVDREILRALRDDGRLPLVQLAARVGLSQTPCKRRLQRLEESGLISGYNARIDRKAAGFGITAFVSVELERQDADEIASFQKKIAQFEEVVTGTLMTGAQDFLLEIVVESLEEFETFLQTKLLRISGIRVVRSRFALRKFIDRARIP</sequence>
<evidence type="ECO:0000256" key="2">
    <source>
        <dbReference type="ARBA" id="ARBA00023125"/>
    </source>
</evidence>
<dbReference type="InterPro" id="IPR019888">
    <property type="entry name" value="Tscrpt_reg_AsnC-like"/>
</dbReference>
<evidence type="ECO:0000313" key="8">
    <source>
        <dbReference type="Proteomes" id="UP001058713"/>
    </source>
</evidence>
<dbReference type="SUPFAM" id="SSF54909">
    <property type="entry name" value="Dimeric alpha+beta barrel"/>
    <property type="match status" value="1"/>
</dbReference>
<dbReference type="InterPro" id="IPR019887">
    <property type="entry name" value="Tscrpt_reg_AsnC/Lrp_C"/>
</dbReference>
<protein>
    <submittedName>
        <fullName evidence="5">Lrp/AsnC family transcriptional regulator</fullName>
    </submittedName>
</protein>
<dbReference type="PRINTS" id="PR00033">
    <property type="entry name" value="HTHASNC"/>
</dbReference>
<dbReference type="AlphaFoldDB" id="A0A9Q9HKM3"/>
<dbReference type="Gene3D" id="1.10.10.10">
    <property type="entry name" value="Winged helix-like DNA-binding domain superfamily/Winged helix DNA-binding domain"/>
    <property type="match status" value="1"/>
</dbReference>
<dbReference type="RefSeq" id="WP_259972927.1">
    <property type="nucleotide sequence ID" value="NZ_CP081074.1"/>
</dbReference>
<keyword evidence="2" id="KW-0238">DNA-binding</keyword>
<dbReference type="PROSITE" id="PS00519">
    <property type="entry name" value="HTH_ASNC_1"/>
    <property type="match status" value="1"/>
</dbReference>
<dbReference type="PANTHER" id="PTHR30154">
    <property type="entry name" value="LEUCINE-RESPONSIVE REGULATORY PROTEIN"/>
    <property type="match status" value="1"/>
</dbReference>
<dbReference type="KEGG" id="lcae:K3721_20485"/>
<keyword evidence="3" id="KW-0804">Transcription</keyword>
<keyword evidence="7" id="KW-1185">Reference proteome</keyword>
<reference evidence="5" key="1">
    <citation type="submission" date="2021-08" db="EMBL/GenBank/DDBJ databases">
        <authorList>
            <person name="Nwanade C."/>
            <person name="Wang M."/>
            <person name="Masoudi A."/>
            <person name="Yu Z."/>
            <person name="Liu J."/>
        </authorList>
    </citation>
    <scope>NUCLEOTIDE SEQUENCE</scope>
    <source>
        <strain evidence="5">S122</strain>
        <strain evidence="6">S141</strain>
        <plasmid evidence="6">unnamed3</plasmid>
        <plasmid evidence="5">unnamed4</plasmid>
    </source>
</reference>
<dbReference type="EMBL" id="CP081074">
    <property type="protein sequence ID" value="UWQ56171.1"/>
    <property type="molecule type" value="Genomic_DNA"/>
</dbReference>
<proteinExistence type="predicted"/>